<dbReference type="Pfam" id="PF01339">
    <property type="entry name" value="CheB_methylest"/>
    <property type="match status" value="1"/>
</dbReference>
<keyword evidence="7" id="KW-1185">Reference proteome</keyword>
<comment type="catalytic activity">
    <reaction evidence="3">
        <text>[protein]-L-glutamate 5-O-methyl ester + H2O = L-glutamyl-[protein] + methanol + H(+)</text>
        <dbReference type="Rhea" id="RHEA:23236"/>
        <dbReference type="Rhea" id="RHEA-COMP:10208"/>
        <dbReference type="Rhea" id="RHEA-COMP:10311"/>
        <dbReference type="ChEBI" id="CHEBI:15377"/>
        <dbReference type="ChEBI" id="CHEBI:15378"/>
        <dbReference type="ChEBI" id="CHEBI:17790"/>
        <dbReference type="ChEBI" id="CHEBI:29973"/>
        <dbReference type="ChEBI" id="CHEBI:82795"/>
        <dbReference type="EC" id="3.1.1.61"/>
    </reaction>
</comment>
<name>A0ABT5TBB7_9RHOB</name>
<organism evidence="6 7">
    <name type="scientific">Roseinatronobacter alkalisoli</name>
    <dbReference type="NCBI Taxonomy" id="3028235"/>
    <lineage>
        <taxon>Bacteria</taxon>
        <taxon>Pseudomonadati</taxon>
        <taxon>Pseudomonadota</taxon>
        <taxon>Alphaproteobacteria</taxon>
        <taxon>Rhodobacterales</taxon>
        <taxon>Paracoccaceae</taxon>
        <taxon>Roseinatronobacter</taxon>
    </lineage>
</organism>
<dbReference type="EMBL" id="JAQZSM010000015">
    <property type="protein sequence ID" value="MDD7972413.1"/>
    <property type="molecule type" value="Genomic_DNA"/>
</dbReference>
<protein>
    <recommendedName>
        <fullName evidence="2">protein-glutamate methylesterase</fullName>
        <ecNumber evidence="2">3.1.1.61</ecNumber>
    </recommendedName>
</protein>
<keyword evidence="1 4" id="KW-0378">Hydrolase</keyword>
<feature type="active site" evidence="4">
    <location>
        <position position="269"/>
    </location>
</feature>
<dbReference type="Proteomes" id="UP001431784">
    <property type="component" value="Unassembled WGS sequence"/>
</dbReference>
<evidence type="ECO:0000256" key="1">
    <source>
        <dbReference type="ARBA" id="ARBA00022801"/>
    </source>
</evidence>
<feature type="active site" evidence="4">
    <location>
        <position position="146"/>
    </location>
</feature>
<accession>A0ABT5TBB7</accession>
<comment type="caution">
    <text evidence="6">The sequence shown here is derived from an EMBL/GenBank/DDBJ whole genome shotgun (WGS) entry which is preliminary data.</text>
</comment>
<dbReference type="CDD" id="cd16432">
    <property type="entry name" value="CheB_Rec"/>
    <property type="match status" value="1"/>
</dbReference>
<feature type="active site" evidence="4">
    <location>
        <position position="172"/>
    </location>
</feature>
<keyword evidence="4" id="KW-0145">Chemotaxis</keyword>
<dbReference type="Gene3D" id="3.40.50.180">
    <property type="entry name" value="Methylesterase CheB, C-terminal domain"/>
    <property type="match status" value="1"/>
</dbReference>
<dbReference type="EC" id="3.1.1.61" evidence="2"/>
<dbReference type="RefSeq" id="WP_274353087.1">
    <property type="nucleotide sequence ID" value="NZ_JAQZSM010000015.1"/>
</dbReference>
<evidence type="ECO:0000256" key="2">
    <source>
        <dbReference type="ARBA" id="ARBA00039140"/>
    </source>
</evidence>
<dbReference type="PANTHER" id="PTHR42872:SF6">
    <property type="entry name" value="PROTEIN-GLUTAMATE METHYLESTERASE_PROTEIN-GLUTAMINE GLUTAMINASE"/>
    <property type="match status" value="1"/>
</dbReference>
<proteinExistence type="predicted"/>
<reference evidence="6" key="1">
    <citation type="submission" date="2023-02" db="EMBL/GenBank/DDBJ databases">
        <title>Description of Roseinatronobacter alkalisoli sp. nov., an alkaliphilic bacerium isolated from soda soil.</title>
        <authorList>
            <person name="Wei W."/>
        </authorList>
    </citation>
    <scope>NUCLEOTIDE SEQUENCE</scope>
    <source>
        <strain evidence="6">HJB301</strain>
    </source>
</reference>
<evidence type="ECO:0000256" key="3">
    <source>
        <dbReference type="ARBA" id="ARBA00048267"/>
    </source>
</evidence>
<dbReference type="PANTHER" id="PTHR42872">
    <property type="entry name" value="PROTEIN-GLUTAMATE METHYLESTERASE/PROTEIN-GLUTAMINE GLUTAMINASE"/>
    <property type="match status" value="1"/>
</dbReference>
<evidence type="ECO:0000256" key="4">
    <source>
        <dbReference type="PROSITE-ProRule" id="PRU00050"/>
    </source>
</evidence>
<dbReference type="SUPFAM" id="SSF52738">
    <property type="entry name" value="Methylesterase CheB, C-terminal domain"/>
    <property type="match status" value="1"/>
</dbReference>
<dbReference type="InterPro" id="IPR000673">
    <property type="entry name" value="Sig_transdc_resp-reg_Me-estase"/>
</dbReference>
<sequence length="336" mass="34796">MTDPVILIADPNRARRKMLLAACADAGIYTAIDAGTLGETYQHAEMHMPRRVAVAAEFARAHEFDALIDMLKMISADLVVYGGAAEAVAGNVFRLEGRDSACRLVGLLSAGLGIDARPPPPRQASARPAVVPAAPPVSKMVMIGASTGGIPALETILSAFPVDCPPTMVVQHIRPGFAERMIRRLDDMVLPNVVPADDGMPLRSGTVYIAAGNDRHLGVVRRGGLVTRLLDSGAVSGHCPSVDVLFGHGAALAGRVPVSAAILTGMGADGAAGMRDLRAAGAYTVAQDKGSSVVWGMPRVAVELGGAVDVLPLAFIAKALLRDQARSAGLQGRALP</sequence>
<evidence type="ECO:0000313" key="6">
    <source>
        <dbReference type="EMBL" id="MDD7972413.1"/>
    </source>
</evidence>
<dbReference type="InterPro" id="IPR035909">
    <property type="entry name" value="CheB_C"/>
</dbReference>
<evidence type="ECO:0000259" key="5">
    <source>
        <dbReference type="PROSITE" id="PS50122"/>
    </source>
</evidence>
<dbReference type="PROSITE" id="PS50122">
    <property type="entry name" value="CHEB"/>
    <property type="match status" value="1"/>
</dbReference>
<evidence type="ECO:0000313" key="7">
    <source>
        <dbReference type="Proteomes" id="UP001431784"/>
    </source>
</evidence>
<gene>
    <name evidence="6" type="ORF">PUT78_15040</name>
</gene>
<feature type="domain" description="CheB-type methylesterase" evidence="5">
    <location>
        <begin position="136"/>
        <end position="321"/>
    </location>
</feature>